<dbReference type="InterPro" id="IPR038731">
    <property type="entry name" value="RgtA/B/C-like"/>
</dbReference>
<feature type="transmembrane region" description="Helical" evidence="8">
    <location>
        <begin position="114"/>
        <end position="133"/>
    </location>
</feature>
<keyword evidence="2" id="KW-1003">Cell membrane</keyword>
<dbReference type="RefSeq" id="WP_194929911.1">
    <property type="nucleotide sequence ID" value="NZ_JADLZT010000002.1"/>
</dbReference>
<comment type="subcellular location">
    <subcellularLocation>
        <location evidence="1">Cell membrane</location>
        <topology evidence="1">Multi-pass membrane protein</topology>
    </subcellularLocation>
</comment>
<evidence type="ECO:0000256" key="1">
    <source>
        <dbReference type="ARBA" id="ARBA00004651"/>
    </source>
</evidence>
<keyword evidence="3" id="KW-0328">Glycosyltransferase</keyword>
<evidence type="ECO:0000256" key="3">
    <source>
        <dbReference type="ARBA" id="ARBA00022676"/>
    </source>
</evidence>
<protein>
    <submittedName>
        <fullName evidence="10">Glycosyltransferase family 39 protein</fullName>
    </submittedName>
</protein>
<feature type="transmembrane region" description="Helical" evidence="8">
    <location>
        <begin position="325"/>
        <end position="342"/>
    </location>
</feature>
<name>A0ABS0B453_9GAMM</name>
<dbReference type="EMBL" id="JADLZT010000002">
    <property type="protein sequence ID" value="MBF6023323.1"/>
    <property type="molecule type" value="Genomic_DNA"/>
</dbReference>
<dbReference type="PANTHER" id="PTHR33908:SF3">
    <property type="entry name" value="UNDECAPRENYL PHOSPHATE-ALPHA-4-AMINO-4-DEOXY-L-ARABINOSE ARABINOSYL TRANSFERASE"/>
    <property type="match status" value="1"/>
</dbReference>
<keyword evidence="11" id="KW-1185">Reference proteome</keyword>
<keyword evidence="7 8" id="KW-0472">Membrane</keyword>
<feature type="transmembrane region" description="Helical" evidence="8">
    <location>
        <begin position="302"/>
        <end position="319"/>
    </location>
</feature>
<dbReference type="InterPro" id="IPR050297">
    <property type="entry name" value="LipidA_mod_glycosyltrf_83"/>
</dbReference>
<dbReference type="Proteomes" id="UP001429984">
    <property type="component" value="Unassembled WGS sequence"/>
</dbReference>
<dbReference type="PANTHER" id="PTHR33908">
    <property type="entry name" value="MANNOSYLTRANSFERASE YKCB-RELATED"/>
    <property type="match status" value="1"/>
</dbReference>
<sequence length="493" mass="56104">MQRIVRSPTFWIAVLALVLALGFLGSRSIWDPDEGRYTNVALNMLDSGDWLNPRRNHEVAHWTKPPLTYWAIASSVAVFGAKPWAARLPMALSYLLCVWLTWRIARRLSPGSEHAAAVVYATMLFTVGASQLITTDYLLSAAATLAMWAFVEARFGYGRHVRGWIALMWIALALAFLAKGPAGIVPLLVILAFDFLMPERRSLALQWSGIVLFTVLALPWYVAVIHGNPGLFRYFIGDEVINRVTTNEFGRHGEWYGWLEIYVPTLLVGTLPWTPTLWRWLRGLPAQVKPWWRDPQRRGQDASWLLLVLWVLPPLLLFCLARSRMPLYLLPLFVPMAVIAAMQRQREGRALPRWPLLLAWAVLVLAMKLAAAWWPTHKNADEWAEAILARAPGPVYEVVFVEDMARYGLHLHLGTGTQIEKISMDPMHEPPFNPEYDEPLAVELAEHEPGVVWICKEDYWRRLKARIDSSGYRATALGTPYQGRVMFRVDKVP</sequence>
<comment type="caution">
    <text evidence="10">The sequence shown here is derived from an EMBL/GenBank/DDBJ whole genome shotgun (WGS) entry which is preliminary data.</text>
</comment>
<feature type="transmembrane region" description="Helical" evidence="8">
    <location>
        <begin position="84"/>
        <end position="102"/>
    </location>
</feature>
<evidence type="ECO:0000259" key="9">
    <source>
        <dbReference type="Pfam" id="PF13231"/>
    </source>
</evidence>
<evidence type="ECO:0000256" key="5">
    <source>
        <dbReference type="ARBA" id="ARBA00022692"/>
    </source>
</evidence>
<keyword evidence="4" id="KW-0808">Transferase</keyword>
<keyword evidence="5 8" id="KW-0812">Transmembrane</keyword>
<feature type="transmembrane region" description="Helical" evidence="8">
    <location>
        <begin position="164"/>
        <end position="193"/>
    </location>
</feature>
<evidence type="ECO:0000256" key="7">
    <source>
        <dbReference type="ARBA" id="ARBA00023136"/>
    </source>
</evidence>
<evidence type="ECO:0000313" key="10">
    <source>
        <dbReference type="EMBL" id="MBF6023323.1"/>
    </source>
</evidence>
<gene>
    <name evidence="10" type="ORF">IU514_04685</name>
</gene>
<accession>A0ABS0B453</accession>
<organism evidence="10 11">
    <name type="scientific">Lysobacter niastensis</name>
    <dbReference type="NCBI Taxonomy" id="380629"/>
    <lineage>
        <taxon>Bacteria</taxon>
        <taxon>Pseudomonadati</taxon>
        <taxon>Pseudomonadota</taxon>
        <taxon>Gammaproteobacteria</taxon>
        <taxon>Lysobacterales</taxon>
        <taxon>Lysobacteraceae</taxon>
        <taxon>Lysobacter</taxon>
    </lineage>
</organism>
<dbReference type="Pfam" id="PF13231">
    <property type="entry name" value="PMT_2"/>
    <property type="match status" value="1"/>
</dbReference>
<reference evidence="10 11" key="1">
    <citation type="submission" date="2020-11" db="EMBL/GenBank/DDBJ databases">
        <title>Draft Genome Sequence and Secondary Metabolite Biosynthetic Potential of the Lysobacter niastensis Type strain DSM 18481.</title>
        <authorList>
            <person name="Turrini P."/>
            <person name="Artuso I."/>
            <person name="Tescari M."/>
            <person name="Lugli G.A."/>
            <person name="Frangipani E."/>
            <person name="Ventura M."/>
            <person name="Visca P."/>
        </authorList>
    </citation>
    <scope>NUCLEOTIDE SEQUENCE [LARGE SCALE GENOMIC DNA]</scope>
    <source>
        <strain evidence="10 11">DSM 18481</strain>
    </source>
</reference>
<evidence type="ECO:0000256" key="4">
    <source>
        <dbReference type="ARBA" id="ARBA00022679"/>
    </source>
</evidence>
<keyword evidence="6 8" id="KW-1133">Transmembrane helix</keyword>
<evidence type="ECO:0000256" key="2">
    <source>
        <dbReference type="ARBA" id="ARBA00022475"/>
    </source>
</evidence>
<feature type="transmembrane region" description="Helical" evidence="8">
    <location>
        <begin position="205"/>
        <end position="224"/>
    </location>
</feature>
<evidence type="ECO:0000313" key="11">
    <source>
        <dbReference type="Proteomes" id="UP001429984"/>
    </source>
</evidence>
<feature type="transmembrane region" description="Helical" evidence="8">
    <location>
        <begin position="354"/>
        <end position="374"/>
    </location>
</feature>
<evidence type="ECO:0000256" key="6">
    <source>
        <dbReference type="ARBA" id="ARBA00022989"/>
    </source>
</evidence>
<proteinExistence type="predicted"/>
<evidence type="ECO:0000256" key="8">
    <source>
        <dbReference type="SAM" id="Phobius"/>
    </source>
</evidence>
<feature type="domain" description="Glycosyltransferase RgtA/B/C/D-like" evidence="9">
    <location>
        <begin position="64"/>
        <end position="218"/>
    </location>
</feature>